<dbReference type="EMBL" id="BAAADJ010000021">
    <property type="protein sequence ID" value="GAA0330818.1"/>
    <property type="molecule type" value="Genomic_DNA"/>
</dbReference>
<evidence type="ECO:0000259" key="7">
    <source>
        <dbReference type="Pfam" id="PF01077"/>
    </source>
</evidence>
<dbReference type="Proteomes" id="UP001500782">
    <property type="component" value="Unassembled WGS sequence"/>
</dbReference>
<dbReference type="InterPro" id="IPR006066">
    <property type="entry name" value="NO2/SO3_Rdtase_FeS/sirohaem_BS"/>
</dbReference>
<dbReference type="PANTHER" id="PTHR32439:SF9">
    <property type="entry name" value="BLR3264 PROTEIN"/>
    <property type="match status" value="1"/>
</dbReference>
<evidence type="ECO:0000313" key="8">
    <source>
        <dbReference type="EMBL" id="GAA0330818.1"/>
    </source>
</evidence>
<keyword evidence="5" id="KW-0408">Iron</keyword>
<evidence type="ECO:0000256" key="1">
    <source>
        <dbReference type="ARBA" id="ARBA00022485"/>
    </source>
</evidence>
<evidence type="ECO:0000256" key="6">
    <source>
        <dbReference type="ARBA" id="ARBA00023014"/>
    </source>
</evidence>
<dbReference type="InterPro" id="IPR045854">
    <property type="entry name" value="NO2/SO3_Rdtase_4Fe4S_sf"/>
</dbReference>
<evidence type="ECO:0000256" key="3">
    <source>
        <dbReference type="ARBA" id="ARBA00022723"/>
    </source>
</evidence>
<evidence type="ECO:0000256" key="2">
    <source>
        <dbReference type="ARBA" id="ARBA00022617"/>
    </source>
</evidence>
<gene>
    <name evidence="8" type="ORF">GCM10008967_21680</name>
</gene>
<evidence type="ECO:0000256" key="5">
    <source>
        <dbReference type="ARBA" id="ARBA00023004"/>
    </source>
</evidence>
<comment type="caution">
    <text evidence="8">The sequence shown here is derived from an EMBL/GenBank/DDBJ whole genome shotgun (WGS) entry which is preliminary data.</text>
</comment>
<dbReference type="InterPro" id="IPR051329">
    <property type="entry name" value="NIR_SIR_4Fe-4S"/>
</dbReference>
<accession>A0ABP3G067</accession>
<reference evidence="9" key="1">
    <citation type="journal article" date="2019" name="Int. J. Syst. Evol. Microbiol.">
        <title>The Global Catalogue of Microorganisms (GCM) 10K type strain sequencing project: providing services to taxonomists for standard genome sequencing and annotation.</title>
        <authorList>
            <consortium name="The Broad Institute Genomics Platform"/>
            <consortium name="The Broad Institute Genome Sequencing Center for Infectious Disease"/>
            <person name="Wu L."/>
            <person name="Ma J."/>
        </authorList>
    </citation>
    <scope>NUCLEOTIDE SEQUENCE [LARGE SCALE GENOMIC DNA]</scope>
    <source>
        <strain evidence="9">JCM 9731</strain>
    </source>
</reference>
<dbReference type="Gene3D" id="3.30.413.10">
    <property type="entry name" value="Sulfite Reductase Hemoprotein, domain 1"/>
    <property type="match status" value="1"/>
</dbReference>
<keyword evidence="2" id="KW-0349">Heme</keyword>
<name>A0ABP3G067_9BACI</name>
<organism evidence="8 9">
    <name type="scientific">Bacillus carboniphilus</name>
    <dbReference type="NCBI Taxonomy" id="86663"/>
    <lineage>
        <taxon>Bacteria</taxon>
        <taxon>Bacillati</taxon>
        <taxon>Bacillota</taxon>
        <taxon>Bacilli</taxon>
        <taxon>Bacillales</taxon>
        <taxon>Bacillaceae</taxon>
        <taxon>Bacillus</taxon>
    </lineage>
</organism>
<keyword evidence="1" id="KW-0004">4Fe-4S</keyword>
<keyword evidence="9" id="KW-1185">Reference proteome</keyword>
<keyword evidence="6" id="KW-0411">Iron-sulfur</keyword>
<protein>
    <recommendedName>
        <fullName evidence="7">Nitrite/sulphite reductase 4Fe-4S domain-containing protein</fullName>
    </recommendedName>
</protein>
<proteinExistence type="predicted"/>
<evidence type="ECO:0000256" key="4">
    <source>
        <dbReference type="ARBA" id="ARBA00023002"/>
    </source>
</evidence>
<dbReference type="PANTHER" id="PTHR32439">
    <property type="entry name" value="FERREDOXIN--NITRITE REDUCTASE, CHLOROPLASTIC"/>
    <property type="match status" value="1"/>
</dbReference>
<dbReference type="SUPFAM" id="SSF56014">
    <property type="entry name" value="Nitrite and sulphite reductase 4Fe-4S domain-like"/>
    <property type="match status" value="1"/>
</dbReference>
<keyword evidence="3" id="KW-0479">Metal-binding</keyword>
<evidence type="ECO:0000313" key="9">
    <source>
        <dbReference type="Proteomes" id="UP001500782"/>
    </source>
</evidence>
<dbReference type="PROSITE" id="PS00365">
    <property type="entry name" value="NIR_SIR"/>
    <property type="match status" value="1"/>
</dbReference>
<dbReference type="Pfam" id="PF01077">
    <property type="entry name" value="NIR_SIR"/>
    <property type="match status" value="1"/>
</dbReference>
<dbReference type="InterPro" id="IPR006067">
    <property type="entry name" value="NO2/SO3_Rdtase_4Fe4S_dom"/>
</dbReference>
<keyword evidence="4" id="KW-0560">Oxidoreductase</keyword>
<sequence>MEEVKKIKIAVNGGISFGAKLNAKQMITIAKYMNEEDELELTTFQQLYLEIPEDQKDEIIRELEGVGLRCYPVGNYVKSLRTCNFCKGEEAEGMPVAKELNERVAGKDVPFTLKIAYTGCPIGCGEPLINDIGVMKIKDGFNLYAGGKSKGKDAQVGTLLFENLEPHDLYQKVEKLIDLYAANGKKRETVLKFINRFGKDQILEQLSQ</sequence>
<dbReference type="RefSeq" id="WP_343798957.1">
    <property type="nucleotide sequence ID" value="NZ_BAAADJ010000021.1"/>
</dbReference>
<feature type="domain" description="Nitrite/sulphite reductase 4Fe-4S" evidence="7">
    <location>
        <begin position="82"/>
        <end position="207"/>
    </location>
</feature>